<dbReference type="EMBL" id="JARRAG010000002">
    <property type="protein sequence ID" value="MDG3005047.1"/>
    <property type="molecule type" value="Genomic_DNA"/>
</dbReference>
<organism evidence="2 3">
    <name type="scientific">Paludisphaera mucosa</name>
    <dbReference type="NCBI Taxonomy" id="3030827"/>
    <lineage>
        <taxon>Bacteria</taxon>
        <taxon>Pseudomonadati</taxon>
        <taxon>Planctomycetota</taxon>
        <taxon>Planctomycetia</taxon>
        <taxon>Isosphaerales</taxon>
        <taxon>Isosphaeraceae</taxon>
        <taxon>Paludisphaera</taxon>
    </lineage>
</organism>
<dbReference type="Proteomes" id="UP001216907">
    <property type="component" value="Unassembled WGS sequence"/>
</dbReference>
<feature type="signal peptide" evidence="1">
    <location>
        <begin position="1"/>
        <end position="22"/>
    </location>
</feature>
<gene>
    <name evidence="2" type="ORF">PZE19_14765</name>
</gene>
<evidence type="ECO:0000313" key="2">
    <source>
        <dbReference type="EMBL" id="MDG3005047.1"/>
    </source>
</evidence>
<keyword evidence="3" id="KW-1185">Reference proteome</keyword>
<sequence length="485" mass="52924">MKRVSIPLLVLSAVAASSPARAQAPAARKAATPVTLAVSPAAEPSPSLRYPLLPSSARLNPGDAAPIILRLRYEVKEQEWDALAREPARWLQLPIRELPLAEAKALVDARSRQLDLLAIAARRATCDWAYPLEEQRVDVVEIALGDVQSLRNWARLLAVKARVEIAEGRFDDAARSMETGFAFARQVGSSPFAIGGLVGVALGSINLDRVEDWIGAPGSPNLYWSLTALPQPFVSLREALEQERLIAENMVPELVDGAEPATAAGWARRLETMDGRLRKLAGRVSFGGGPGGPTEEEKRLKAAIGTDLAAYKRMHLTTLRERVVESGGFPAVRIRDMSEDEVAARGLVLGYRTLWDRLFRTMYLPFLEARERQGEYEKAVEGAKDGPFAALVMLHPSIYPVQKAEARLPRRVALLRVVEAIRIHAAGHGGALPKSLDDVKEVPIPADPATGRPFSLELEGDAAVLTAPEVPDLFTPEYRITIRKP</sequence>
<feature type="chain" id="PRO_5047058304" evidence="1">
    <location>
        <begin position="23"/>
        <end position="485"/>
    </location>
</feature>
<keyword evidence="1" id="KW-0732">Signal</keyword>
<name>A0ABT6FBT4_9BACT</name>
<protein>
    <submittedName>
        <fullName evidence="2">Uncharacterized protein</fullName>
    </submittedName>
</protein>
<comment type="caution">
    <text evidence="2">The sequence shown here is derived from an EMBL/GenBank/DDBJ whole genome shotgun (WGS) entry which is preliminary data.</text>
</comment>
<reference evidence="2 3" key="1">
    <citation type="submission" date="2023-03" db="EMBL/GenBank/DDBJ databases">
        <title>Paludisphaera mucosa sp. nov. a novel planctomycete from northern fen.</title>
        <authorList>
            <person name="Ivanova A."/>
        </authorList>
    </citation>
    <scope>NUCLEOTIDE SEQUENCE [LARGE SCALE GENOMIC DNA]</scope>
    <source>
        <strain evidence="2 3">Pla2</strain>
    </source>
</reference>
<proteinExistence type="predicted"/>
<evidence type="ECO:0000256" key="1">
    <source>
        <dbReference type="SAM" id="SignalP"/>
    </source>
</evidence>
<dbReference type="RefSeq" id="WP_277861396.1">
    <property type="nucleotide sequence ID" value="NZ_JARRAG010000002.1"/>
</dbReference>
<evidence type="ECO:0000313" key="3">
    <source>
        <dbReference type="Proteomes" id="UP001216907"/>
    </source>
</evidence>
<accession>A0ABT6FBT4</accession>